<dbReference type="GO" id="GO:0045271">
    <property type="term" value="C:respiratory chain complex I"/>
    <property type="evidence" value="ECO:0007669"/>
    <property type="project" value="InterPro"/>
</dbReference>
<organism evidence="2 3">
    <name type="scientific">Lymnaea stagnalis</name>
    <name type="common">Great pond snail</name>
    <name type="synonym">Helix stagnalis</name>
    <dbReference type="NCBI Taxonomy" id="6523"/>
    <lineage>
        <taxon>Eukaryota</taxon>
        <taxon>Metazoa</taxon>
        <taxon>Spiralia</taxon>
        <taxon>Lophotrochozoa</taxon>
        <taxon>Mollusca</taxon>
        <taxon>Gastropoda</taxon>
        <taxon>Heterobranchia</taxon>
        <taxon>Euthyneura</taxon>
        <taxon>Panpulmonata</taxon>
        <taxon>Hygrophila</taxon>
        <taxon>Lymnaeoidea</taxon>
        <taxon>Lymnaeidae</taxon>
        <taxon>Lymnaea</taxon>
    </lineage>
</organism>
<evidence type="ECO:0000313" key="2">
    <source>
        <dbReference type="EMBL" id="CAL1533513.1"/>
    </source>
</evidence>
<evidence type="ECO:0000313" key="3">
    <source>
        <dbReference type="Proteomes" id="UP001497497"/>
    </source>
</evidence>
<keyword evidence="3" id="KW-1185">Reference proteome</keyword>
<dbReference type="EMBL" id="CAXITT010000144">
    <property type="protein sequence ID" value="CAL1533513.1"/>
    <property type="molecule type" value="Genomic_DNA"/>
</dbReference>
<dbReference type="AlphaFoldDB" id="A0AAV2HJB0"/>
<comment type="caution">
    <text evidence="2">The sequence shown here is derived from an EMBL/GenBank/DDBJ whole genome shotgun (WGS) entry which is preliminary data.</text>
</comment>
<feature type="region of interest" description="Disordered" evidence="1">
    <location>
        <begin position="16"/>
        <end position="83"/>
    </location>
</feature>
<accession>A0AAV2HJB0</accession>
<dbReference type="GO" id="GO:0005739">
    <property type="term" value="C:mitochondrion"/>
    <property type="evidence" value="ECO:0007669"/>
    <property type="project" value="InterPro"/>
</dbReference>
<proteinExistence type="predicted"/>
<sequence>MSFSARLIPTVTRAVSPSFGHRASSLPRSSPSKSFLCAASASSSSKNDSTQPLKPENITKSAPRISKSKTAEAQREQREIEKGDTYKAGETFYSFNSYSFYDIENDMHPHRIPQPASNKEKVYCTEVKPKPVVVPEPRRLLPDPWGYLKEWPNKKEIKEPEQVEKHYYPIVETKYHVTRESKKDLFFKSRIPL</sequence>
<gene>
    <name evidence="2" type="ORF">GSLYS_00007473001</name>
</gene>
<reference evidence="2 3" key="1">
    <citation type="submission" date="2024-04" db="EMBL/GenBank/DDBJ databases">
        <authorList>
            <consortium name="Genoscope - CEA"/>
            <person name="William W."/>
        </authorList>
    </citation>
    <scope>NUCLEOTIDE SEQUENCE [LARGE SCALE GENOMIC DNA]</scope>
</reference>
<feature type="compositionally biased region" description="Low complexity" evidence="1">
    <location>
        <begin position="24"/>
        <end position="45"/>
    </location>
</feature>
<feature type="compositionally biased region" description="Basic and acidic residues" evidence="1">
    <location>
        <begin position="69"/>
        <end position="83"/>
    </location>
</feature>
<dbReference type="InterPro" id="IPR026193">
    <property type="entry name" value="NDUFV3"/>
</dbReference>
<evidence type="ECO:0008006" key="4">
    <source>
        <dbReference type="Google" id="ProtNLM"/>
    </source>
</evidence>
<evidence type="ECO:0000256" key="1">
    <source>
        <dbReference type="SAM" id="MobiDB-lite"/>
    </source>
</evidence>
<name>A0AAV2HJB0_LYMST</name>
<dbReference type="Pfam" id="PF15880">
    <property type="entry name" value="NDUFV3"/>
    <property type="match status" value="1"/>
</dbReference>
<protein>
    <recommendedName>
        <fullName evidence="4">NADH dehydrogenase [ubiquinone] flavoprotein 3, mitochondrial</fullName>
    </recommendedName>
</protein>
<dbReference type="Proteomes" id="UP001497497">
    <property type="component" value="Unassembled WGS sequence"/>
</dbReference>